<dbReference type="PANTHER" id="PTHR43353">
    <property type="entry name" value="SUCCINATE-SEMIALDEHYDE DEHYDROGENASE, MITOCHONDRIAL"/>
    <property type="match status" value="1"/>
</dbReference>
<reference evidence="10" key="1">
    <citation type="submission" date="2021-07" db="EMBL/GenBank/DDBJ databases">
        <authorList>
            <person name="Branca A.L. A."/>
        </authorList>
    </citation>
    <scope>NUCLEOTIDE SEQUENCE</scope>
</reference>
<dbReference type="InterPro" id="IPR050740">
    <property type="entry name" value="Aldehyde_DH_Superfamily"/>
</dbReference>
<evidence type="ECO:0000256" key="8">
    <source>
        <dbReference type="RuleBase" id="RU365091"/>
    </source>
</evidence>
<dbReference type="Gene3D" id="3.40.605.10">
    <property type="entry name" value="Aldehyde Dehydrogenase, Chain A, domain 1"/>
    <property type="match status" value="1"/>
</dbReference>
<gene>
    <name evidence="10" type="ORF">POLS_LOCUS7239</name>
</gene>
<dbReference type="PANTHER" id="PTHR43353:SF5">
    <property type="entry name" value="SUCCINATE-SEMIALDEHYDE DEHYDROGENASE, MITOCHONDRIAL"/>
    <property type="match status" value="1"/>
</dbReference>
<dbReference type="NCBIfam" id="TIGR01780">
    <property type="entry name" value="SSADH"/>
    <property type="match status" value="1"/>
</dbReference>
<dbReference type="FunFam" id="3.40.605.10:FF:000005">
    <property type="entry name" value="Succinate-semialdehyde dehydrogenase I"/>
    <property type="match status" value="1"/>
</dbReference>
<evidence type="ECO:0000313" key="11">
    <source>
        <dbReference type="Proteomes" id="UP001153618"/>
    </source>
</evidence>
<comment type="caution">
    <text evidence="10">The sequence shown here is derived from an EMBL/GenBank/DDBJ whole genome shotgun (WGS) entry which is preliminary data.</text>
</comment>
<dbReference type="InterPro" id="IPR016162">
    <property type="entry name" value="Ald_DH_N"/>
</dbReference>
<accession>A0A9W4MWJ6</accession>
<evidence type="ECO:0000256" key="3">
    <source>
        <dbReference type="ARBA" id="ARBA00023002"/>
    </source>
</evidence>
<dbReference type="CDD" id="cd07103">
    <property type="entry name" value="ALDH_F5_SSADH_GabD"/>
    <property type="match status" value="1"/>
</dbReference>
<keyword evidence="3 7" id="KW-0560">Oxidoreductase</keyword>
<dbReference type="GO" id="GO:0009450">
    <property type="term" value="P:gamma-aminobutyric acid catabolic process"/>
    <property type="evidence" value="ECO:0007669"/>
    <property type="project" value="InterPro"/>
</dbReference>
<dbReference type="PROSITE" id="PS00687">
    <property type="entry name" value="ALDEHYDE_DEHYDR_GLU"/>
    <property type="match status" value="1"/>
</dbReference>
<dbReference type="FunFam" id="3.40.309.10:FF:000004">
    <property type="entry name" value="Succinate-semialdehyde dehydrogenase I"/>
    <property type="match status" value="1"/>
</dbReference>
<evidence type="ECO:0000259" key="9">
    <source>
        <dbReference type="Pfam" id="PF00171"/>
    </source>
</evidence>
<dbReference type="InterPro" id="IPR015590">
    <property type="entry name" value="Aldehyde_DH_dom"/>
</dbReference>
<comment type="catalytic activity">
    <reaction evidence="5 8">
        <text>succinate semialdehyde + NAD(+) + H2O = succinate + NADH + 2 H(+)</text>
        <dbReference type="Rhea" id="RHEA:13217"/>
        <dbReference type="ChEBI" id="CHEBI:15377"/>
        <dbReference type="ChEBI" id="CHEBI:15378"/>
        <dbReference type="ChEBI" id="CHEBI:30031"/>
        <dbReference type="ChEBI" id="CHEBI:57540"/>
        <dbReference type="ChEBI" id="CHEBI:57706"/>
        <dbReference type="ChEBI" id="CHEBI:57945"/>
        <dbReference type="EC" id="1.2.1.16"/>
    </reaction>
</comment>
<proteinExistence type="inferred from homology"/>
<dbReference type="EMBL" id="CAJVOS010000044">
    <property type="protein sequence ID" value="CAG8190788.1"/>
    <property type="molecule type" value="Genomic_DNA"/>
</dbReference>
<dbReference type="OrthoDB" id="310895at2759"/>
<evidence type="ECO:0000256" key="6">
    <source>
        <dbReference type="PROSITE-ProRule" id="PRU10007"/>
    </source>
</evidence>
<evidence type="ECO:0000313" key="10">
    <source>
        <dbReference type="EMBL" id="CAG8190788.1"/>
    </source>
</evidence>
<name>A0A9W4MWJ6_PENOL</name>
<evidence type="ECO:0000256" key="5">
    <source>
        <dbReference type="ARBA" id="ARBA00052698"/>
    </source>
</evidence>
<comment type="similarity">
    <text evidence="2 7">Belongs to the aldehyde dehydrogenase family.</text>
</comment>
<evidence type="ECO:0000256" key="7">
    <source>
        <dbReference type="RuleBase" id="RU003345"/>
    </source>
</evidence>
<dbReference type="GO" id="GO:0005737">
    <property type="term" value="C:cytoplasm"/>
    <property type="evidence" value="ECO:0007669"/>
    <property type="project" value="TreeGrafter"/>
</dbReference>
<evidence type="ECO:0000256" key="4">
    <source>
        <dbReference type="ARBA" id="ARBA00050387"/>
    </source>
</evidence>
<dbReference type="AlphaFoldDB" id="A0A9W4MWJ6"/>
<feature type="domain" description="Aldehyde dehydrogenase" evidence="9">
    <location>
        <begin position="11"/>
        <end position="460"/>
    </location>
</feature>
<dbReference type="InterPro" id="IPR016161">
    <property type="entry name" value="Ald_DH/histidinol_DH"/>
</dbReference>
<dbReference type="SUPFAM" id="SSF53720">
    <property type="entry name" value="ALDH-like"/>
    <property type="match status" value="1"/>
</dbReference>
<protein>
    <recommendedName>
        <fullName evidence="8">Succinate-semialdehyde dehydrogenase</fullName>
        <ecNumber evidence="8">1.2.1.16</ecNumber>
    </recommendedName>
</protein>
<feature type="active site" evidence="6">
    <location>
        <position position="237"/>
    </location>
</feature>
<keyword evidence="11" id="KW-1185">Reference proteome</keyword>
<comment type="catalytic activity">
    <reaction evidence="4 8">
        <text>succinate semialdehyde + NADP(+) + H2O = succinate + NADPH + 2 H(+)</text>
        <dbReference type="Rhea" id="RHEA:13213"/>
        <dbReference type="ChEBI" id="CHEBI:15377"/>
        <dbReference type="ChEBI" id="CHEBI:15378"/>
        <dbReference type="ChEBI" id="CHEBI:30031"/>
        <dbReference type="ChEBI" id="CHEBI:57706"/>
        <dbReference type="ChEBI" id="CHEBI:57783"/>
        <dbReference type="ChEBI" id="CHEBI:58349"/>
        <dbReference type="EC" id="1.2.1.16"/>
    </reaction>
</comment>
<dbReference type="InterPro" id="IPR016163">
    <property type="entry name" value="Ald_DH_C"/>
</dbReference>
<dbReference type="InterPro" id="IPR029510">
    <property type="entry name" value="Ald_DH_CS_GLU"/>
</dbReference>
<dbReference type="Proteomes" id="UP001153618">
    <property type="component" value="Unassembled WGS sequence"/>
</dbReference>
<evidence type="ECO:0000256" key="1">
    <source>
        <dbReference type="ARBA" id="ARBA00005176"/>
    </source>
</evidence>
<evidence type="ECO:0000256" key="2">
    <source>
        <dbReference type="ARBA" id="ARBA00009986"/>
    </source>
</evidence>
<dbReference type="Pfam" id="PF00171">
    <property type="entry name" value="Aldedh"/>
    <property type="match status" value="1"/>
</dbReference>
<dbReference type="InterPro" id="IPR010102">
    <property type="entry name" value="Succ_semiAld_DH"/>
</dbReference>
<dbReference type="GO" id="GO:0004777">
    <property type="term" value="F:succinate-semialdehyde dehydrogenase (NAD+) activity"/>
    <property type="evidence" value="ECO:0007669"/>
    <property type="project" value="UniProtKB-UniRule"/>
</dbReference>
<comment type="pathway">
    <text evidence="1 8">Amino-acid degradation; 4-aminobutanoate degradation.</text>
</comment>
<dbReference type="EC" id="1.2.1.16" evidence="8"/>
<dbReference type="Gene3D" id="3.40.309.10">
    <property type="entry name" value="Aldehyde Dehydrogenase, Chain A, domain 2"/>
    <property type="match status" value="1"/>
</dbReference>
<organism evidence="10 11">
    <name type="scientific">Penicillium olsonii</name>
    <dbReference type="NCBI Taxonomy" id="99116"/>
    <lineage>
        <taxon>Eukaryota</taxon>
        <taxon>Fungi</taxon>
        <taxon>Dikarya</taxon>
        <taxon>Ascomycota</taxon>
        <taxon>Pezizomycotina</taxon>
        <taxon>Eurotiomycetes</taxon>
        <taxon>Eurotiomycetidae</taxon>
        <taxon>Eurotiales</taxon>
        <taxon>Aspergillaceae</taxon>
        <taxon>Penicillium</taxon>
    </lineage>
</organism>
<sequence>MHPRLELTSIPDPATGNIIAKCPDFDILDTKAAIEAAAKSFESFRTTTGRERSKLLRKWYEAIIAHAEDLAILITLENGKTINEARGEVQYAASFVEWFSEEAPRSYGDVIPSSNPLNRIVTLNEPVGVCGLITPWNFPAAMITRKIAPALAAGCTVVCKAPGEAPLTSLAIAELAHQSGFPRGSINIITALDNTAIVGEVLTTSPVIKKLSFTGSTAIGKLLMKQSSGTVKQLSLELSGNAPFLVFEDANLDSAIEGIVASKFRGSGQTCICANRIYVQRSIYQMFLDELVGRVRKFKIGNGFDVSTTHGPLIHDRAVAKVEAQIRDAEALGAKVVIGGKRALELGPNFFQPTVIRDMTSEMKLSSEETFGPVAALFPFDSEDEVVHLASQSEVGLAGYIFSRDVHRIFRVAERLEVGMIGVNTGMISDPASPFGGVKESGFGWEGSKHGISEFQVVKTLTFGGMATSHL</sequence>